<comment type="caution">
    <text evidence="1">The sequence shown here is derived from an EMBL/GenBank/DDBJ whole genome shotgun (WGS) entry which is preliminary data.</text>
</comment>
<protein>
    <submittedName>
        <fullName evidence="1">Uncharacterized protein</fullName>
    </submittedName>
</protein>
<dbReference type="EMBL" id="AVOT02011483">
    <property type="protein sequence ID" value="MBW0492219.1"/>
    <property type="molecule type" value="Genomic_DNA"/>
</dbReference>
<dbReference type="AlphaFoldDB" id="A0A9Q3H724"/>
<proteinExistence type="predicted"/>
<evidence type="ECO:0000313" key="1">
    <source>
        <dbReference type="EMBL" id="MBW0492219.1"/>
    </source>
</evidence>
<dbReference type="Proteomes" id="UP000765509">
    <property type="component" value="Unassembled WGS sequence"/>
</dbReference>
<sequence length="129" mass="15056">MTIAHKSGNIYKNADGLSRWALENTHENPAWVPQEENHIEGICVTEIGTELFNQVKESYKMDKEFHILCQLLMKDFKDPSLSSKLYEVWKKAYDEGRFHLIDAILYDSTKKTCVMTFTDMNLINDILHE</sequence>
<dbReference type="OrthoDB" id="7982113at2759"/>
<organism evidence="1 2">
    <name type="scientific">Austropuccinia psidii MF-1</name>
    <dbReference type="NCBI Taxonomy" id="1389203"/>
    <lineage>
        <taxon>Eukaryota</taxon>
        <taxon>Fungi</taxon>
        <taxon>Dikarya</taxon>
        <taxon>Basidiomycota</taxon>
        <taxon>Pucciniomycotina</taxon>
        <taxon>Pucciniomycetes</taxon>
        <taxon>Pucciniales</taxon>
        <taxon>Sphaerophragmiaceae</taxon>
        <taxon>Austropuccinia</taxon>
    </lineage>
</organism>
<reference evidence="1" key="1">
    <citation type="submission" date="2021-03" db="EMBL/GenBank/DDBJ databases">
        <title>Draft genome sequence of rust myrtle Austropuccinia psidii MF-1, a brazilian biotype.</title>
        <authorList>
            <person name="Quecine M.C."/>
            <person name="Pachon D.M.R."/>
            <person name="Bonatelli M.L."/>
            <person name="Correr F.H."/>
            <person name="Franceschini L.M."/>
            <person name="Leite T.F."/>
            <person name="Margarido G.R.A."/>
            <person name="Almeida C.A."/>
            <person name="Ferrarezi J.A."/>
            <person name="Labate C.A."/>
        </authorList>
    </citation>
    <scope>NUCLEOTIDE SEQUENCE</scope>
    <source>
        <strain evidence="1">MF-1</strain>
    </source>
</reference>
<evidence type="ECO:0000313" key="2">
    <source>
        <dbReference type="Proteomes" id="UP000765509"/>
    </source>
</evidence>
<gene>
    <name evidence="1" type="ORF">O181_031934</name>
</gene>
<keyword evidence="2" id="KW-1185">Reference proteome</keyword>
<name>A0A9Q3H724_9BASI</name>
<accession>A0A9Q3H724</accession>